<evidence type="ECO:0000313" key="2">
    <source>
        <dbReference type="EMBL" id="KAJ4970643.1"/>
    </source>
</evidence>
<name>A0A9Q0KHD6_9MAGN</name>
<evidence type="ECO:0000256" key="1">
    <source>
        <dbReference type="SAM" id="MobiDB-lite"/>
    </source>
</evidence>
<sequence>MGIPPYETVGHSALTAQKYGSSPAETIDLTKGPEKEAHAGDLVFESTQVARALVEQSRLPLDIKHMAWSDREAIQRCYWYEKMRHLSSVENGKLQAPGDQHQVPRTQGGLQSTSTCHGEDGSRVYGSPQNLSIAQDKAKGAEGELTREKEKLHRVEDELHRNDLKFVEERVQSTTSKAADAKKSLQRLKQREKLY</sequence>
<feature type="region of interest" description="Disordered" evidence="1">
    <location>
        <begin position="170"/>
        <end position="195"/>
    </location>
</feature>
<dbReference type="AlphaFoldDB" id="A0A9Q0KHD6"/>
<feature type="region of interest" description="Disordered" evidence="1">
    <location>
        <begin position="93"/>
        <end position="114"/>
    </location>
</feature>
<evidence type="ECO:0000313" key="3">
    <source>
        <dbReference type="Proteomes" id="UP001141806"/>
    </source>
</evidence>
<dbReference type="Proteomes" id="UP001141806">
    <property type="component" value="Unassembled WGS sequence"/>
</dbReference>
<protein>
    <submittedName>
        <fullName evidence="2">Uncharacterized protein</fullName>
    </submittedName>
</protein>
<accession>A0A9Q0KHD6</accession>
<reference evidence="2" key="1">
    <citation type="journal article" date="2023" name="Plant J.">
        <title>The genome of the king protea, Protea cynaroides.</title>
        <authorList>
            <person name="Chang J."/>
            <person name="Duong T.A."/>
            <person name="Schoeman C."/>
            <person name="Ma X."/>
            <person name="Roodt D."/>
            <person name="Barker N."/>
            <person name="Li Z."/>
            <person name="Van de Peer Y."/>
            <person name="Mizrachi E."/>
        </authorList>
    </citation>
    <scope>NUCLEOTIDE SEQUENCE</scope>
    <source>
        <tissue evidence="2">Young leaves</tissue>
    </source>
</reference>
<feature type="compositionally biased region" description="Basic and acidic residues" evidence="1">
    <location>
        <begin position="179"/>
        <end position="195"/>
    </location>
</feature>
<feature type="compositionally biased region" description="Polar residues" evidence="1">
    <location>
        <begin position="103"/>
        <end position="114"/>
    </location>
</feature>
<organism evidence="2 3">
    <name type="scientific">Protea cynaroides</name>
    <dbReference type="NCBI Taxonomy" id="273540"/>
    <lineage>
        <taxon>Eukaryota</taxon>
        <taxon>Viridiplantae</taxon>
        <taxon>Streptophyta</taxon>
        <taxon>Embryophyta</taxon>
        <taxon>Tracheophyta</taxon>
        <taxon>Spermatophyta</taxon>
        <taxon>Magnoliopsida</taxon>
        <taxon>Proteales</taxon>
        <taxon>Proteaceae</taxon>
        <taxon>Protea</taxon>
    </lineage>
</organism>
<comment type="caution">
    <text evidence="2">The sequence shown here is derived from an EMBL/GenBank/DDBJ whole genome shotgun (WGS) entry which is preliminary data.</text>
</comment>
<proteinExistence type="predicted"/>
<gene>
    <name evidence="2" type="ORF">NE237_003742</name>
</gene>
<keyword evidence="3" id="KW-1185">Reference proteome</keyword>
<dbReference type="EMBL" id="JAMYWD010000005">
    <property type="protein sequence ID" value="KAJ4970643.1"/>
    <property type="molecule type" value="Genomic_DNA"/>
</dbReference>